<dbReference type="SUPFAM" id="SSF54495">
    <property type="entry name" value="UBC-like"/>
    <property type="match status" value="1"/>
</dbReference>
<dbReference type="GO" id="GO:0005524">
    <property type="term" value="F:ATP binding"/>
    <property type="evidence" value="ECO:0007669"/>
    <property type="project" value="UniProtKB-UniRule"/>
</dbReference>
<organism evidence="10">
    <name type="scientific">Hirondellea gigas</name>
    <dbReference type="NCBI Taxonomy" id="1518452"/>
    <lineage>
        <taxon>Eukaryota</taxon>
        <taxon>Metazoa</taxon>
        <taxon>Ecdysozoa</taxon>
        <taxon>Arthropoda</taxon>
        <taxon>Crustacea</taxon>
        <taxon>Multicrustacea</taxon>
        <taxon>Malacostraca</taxon>
        <taxon>Eumalacostraca</taxon>
        <taxon>Peracarida</taxon>
        <taxon>Amphipoda</taxon>
        <taxon>Amphilochidea</taxon>
        <taxon>Lysianassida</taxon>
        <taxon>Lysianassidira</taxon>
        <taxon>Lysianassoidea</taxon>
        <taxon>Lysianassidae</taxon>
        <taxon>Hirondellea</taxon>
    </lineage>
</organism>
<evidence type="ECO:0000256" key="1">
    <source>
        <dbReference type="ARBA" id="ARBA00012486"/>
    </source>
</evidence>
<dbReference type="SMART" id="SM00212">
    <property type="entry name" value="UBCc"/>
    <property type="match status" value="1"/>
</dbReference>
<evidence type="ECO:0000313" key="11">
    <source>
        <dbReference type="EMBL" id="LAC22952.1"/>
    </source>
</evidence>
<dbReference type="InterPro" id="IPR050113">
    <property type="entry name" value="Ub_conjugating_enzyme"/>
</dbReference>
<accession>A0A2P2ID40</accession>
<dbReference type="EC" id="2.3.2.23" evidence="1"/>
<dbReference type="GO" id="GO:0061631">
    <property type="term" value="F:ubiquitin conjugating enzyme activity"/>
    <property type="evidence" value="ECO:0007669"/>
    <property type="project" value="UniProtKB-EC"/>
</dbReference>
<keyword evidence="3 7" id="KW-0547">Nucleotide-binding</keyword>
<dbReference type="InterPro" id="IPR016135">
    <property type="entry name" value="UBQ-conjugating_enzyme/RWD"/>
</dbReference>
<dbReference type="PANTHER" id="PTHR24067">
    <property type="entry name" value="UBIQUITIN-CONJUGATING ENZYME E2"/>
    <property type="match status" value="1"/>
</dbReference>
<evidence type="ECO:0000256" key="6">
    <source>
        <dbReference type="PROSITE-ProRule" id="PRU10133"/>
    </source>
</evidence>
<evidence type="ECO:0000256" key="2">
    <source>
        <dbReference type="ARBA" id="ARBA00022679"/>
    </source>
</evidence>
<evidence type="ECO:0000256" key="7">
    <source>
        <dbReference type="RuleBase" id="RU362109"/>
    </source>
</evidence>
<keyword evidence="5 7" id="KW-0067">ATP-binding</keyword>
<evidence type="ECO:0000256" key="4">
    <source>
        <dbReference type="ARBA" id="ARBA00022786"/>
    </source>
</evidence>
<dbReference type="Pfam" id="PF00179">
    <property type="entry name" value="UQ_con"/>
    <property type="match status" value="1"/>
</dbReference>
<evidence type="ECO:0000256" key="3">
    <source>
        <dbReference type="ARBA" id="ARBA00022741"/>
    </source>
</evidence>
<reference evidence="11" key="1">
    <citation type="submission" date="2017-11" db="EMBL/GenBank/DDBJ databases">
        <title>The sensing device of the deep-sea amphipod.</title>
        <authorList>
            <person name="Kobayashi H."/>
            <person name="Nagahama T."/>
            <person name="Arai W."/>
            <person name="Sasagawa Y."/>
            <person name="Umeda M."/>
            <person name="Hayashi T."/>
            <person name="Nikaido I."/>
            <person name="Watanabe H."/>
            <person name="Oguri K."/>
            <person name="Kitazato H."/>
            <person name="Fujioka K."/>
            <person name="Kido Y."/>
            <person name="Takami H."/>
        </authorList>
    </citation>
    <scope>NUCLEOTIDE SEQUENCE</scope>
    <source>
        <tissue evidence="11">Whole body</tissue>
    </source>
</reference>
<dbReference type="PROSITE" id="PS00183">
    <property type="entry name" value="UBC_1"/>
    <property type="match status" value="1"/>
</dbReference>
<feature type="domain" description="UBC core" evidence="9">
    <location>
        <begin position="14"/>
        <end position="160"/>
    </location>
</feature>
<evidence type="ECO:0000256" key="5">
    <source>
        <dbReference type="ARBA" id="ARBA00022840"/>
    </source>
</evidence>
<reference evidence="10" key="2">
    <citation type="journal article" date="2018" name="Biosci. Biotechnol. Biochem.">
        <title>Polysaccharide hydrolase of the hadal zone amphipods Hirondellea gigas.</title>
        <authorList>
            <person name="Kobayashi H."/>
            <person name="Nagahama T."/>
            <person name="Arai W."/>
            <person name="Sasagawa Y."/>
            <person name="Umeda M."/>
            <person name="Hayashi T."/>
            <person name="Nikaido I."/>
            <person name="Watanabe H."/>
            <person name="Oguri K."/>
            <person name="Kitazato H."/>
            <person name="Fujioka K."/>
            <person name="Kido Y."/>
            <person name="Takami H."/>
        </authorList>
    </citation>
    <scope>NUCLEOTIDE SEQUENCE</scope>
    <source>
        <tissue evidence="10">Whole body</tissue>
    </source>
</reference>
<dbReference type="InterPro" id="IPR000608">
    <property type="entry name" value="UBC"/>
</dbReference>
<evidence type="ECO:0000313" key="10">
    <source>
        <dbReference type="EMBL" id="LAB71932.1"/>
    </source>
</evidence>
<keyword evidence="4 7" id="KW-0833">Ubl conjugation pathway</keyword>
<dbReference type="InterPro" id="IPR023313">
    <property type="entry name" value="UBQ-conjugating_AS"/>
</dbReference>
<evidence type="ECO:0000259" key="9">
    <source>
        <dbReference type="PROSITE" id="PS50127"/>
    </source>
</evidence>
<evidence type="ECO:0000256" key="8">
    <source>
        <dbReference type="SAM" id="MobiDB-lite"/>
    </source>
</evidence>
<proteinExistence type="evidence at transcript level"/>
<feature type="region of interest" description="Disordered" evidence="8">
    <location>
        <begin position="162"/>
        <end position="188"/>
    </location>
</feature>
<dbReference type="EMBL" id="IACT01003726">
    <property type="protein sequence ID" value="LAC22952.1"/>
    <property type="molecule type" value="mRNA"/>
</dbReference>
<dbReference type="Gene3D" id="3.10.110.10">
    <property type="entry name" value="Ubiquitin Conjugating Enzyme"/>
    <property type="match status" value="1"/>
</dbReference>
<feature type="active site" description="Glycyl thioester intermediate" evidence="6">
    <location>
        <position position="98"/>
    </location>
</feature>
<dbReference type="EMBL" id="IACF01006349">
    <property type="protein sequence ID" value="LAB71932.1"/>
    <property type="molecule type" value="mRNA"/>
</dbReference>
<dbReference type="PROSITE" id="PS50127">
    <property type="entry name" value="UBC_2"/>
    <property type="match status" value="1"/>
</dbReference>
<dbReference type="CDD" id="cd23804">
    <property type="entry name" value="UBCc_UBE2S"/>
    <property type="match status" value="1"/>
</dbReference>
<name>A0A2P2ID40_9CRUS</name>
<dbReference type="FunFam" id="3.10.110.10:FF:000031">
    <property type="entry name" value="Ubiquitin-conjugating enzyme E2 22"/>
    <property type="match status" value="1"/>
</dbReference>
<comment type="similarity">
    <text evidence="7">Belongs to the ubiquitin-conjugating enzyme family.</text>
</comment>
<dbReference type="AlphaFoldDB" id="A0A2P2ID40"/>
<sequence>MASSSSNVENLSPQTLRAVMKELGELTKTPLEDIQLHINQQDVTDIQATLLGPVGTPFAGGQFRIKLVLGKDFPATPPKSFFLTRIFHPNVASNGEICVNSLKKDWNPNLGIKHILLVIRCLLIHPNPESALNDEAGKLLLEAYDDYHARAKMMTEIHAMNTKSKSGDVEEAGEGPAAKKQATDKKMVADKKKLIKDKKRALKRL</sequence>
<protein>
    <recommendedName>
        <fullName evidence="1">E2 ubiquitin-conjugating enzyme</fullName>
        <ecNumber evidence="1">2.3.2.23</ecNumber>
    </recommendedName>
</protein>
<keyword evidence="2" id="KW-0808">Transferase</keyword>